<dbReference type="SUPFAM" id="SSF51735">
    <property type="entry name" value="NAD(P)-binding Rossmann-fold domains"/>
    <property type="match status" value="1"/>
</dbReference>
<dbReference type="InterPro" id="IPR036291">
    <property type="entry name" value="NAD(P)-bd_dom_sf"/>
</dbReference>
<dbReference type="CDD" id="cd05233">
    <property type="entry name" value="SDR_c"/>
    <property type="match status" value="1"/>
</dbReference>
<keyword evidence="2" id="KW-0560">Oxidoreductase</keyword>
<dbReference type="InterPro" id="IPR002347">
    <property type="entry name" value="SDR_fam"/>
</dbReference>
<dbReference type="EMBL" id="JBEWSZ010000015">
    <property type="protein sequence ID" value="MET2832930.1"/>
    <property type="molecule type" value="Genomic_DNA"/>
</dbReference>
<dbReference type="Pfam" id="PF13561">
    <property type="entry name" value="adh_short_C2"/>
    <property type="match status" value="1"/>
</dbReference>
<comment type="similarity">
    <text evidence="1">Belongs to the short-chain dehydrogenases/reductases (SDR) family.</text>
</comment>
<reference evidence="3 4" key="1">
    <citation type="submission" date="2024-06" db="EMBL/GenBank/DDBJ databases">
        <authorList>
            <person name="Kim D.-U."/>
        </authorList>
    </citation>
    <scope>NUCLEOTIDE SEQUENCE [LARGE SCALE GENOMIC DNA]</scope>
    <source>
        <strain evidence="3 4">KACC15460</strain>
    </source>
</reference>
<protein>
    <submittedName>
        <fullName evidence="3">SDR family oxidoreductase</fullName>
    </submittedName>
</protein>
<keyword evidence="4" id="KW-1185">Reference proteome</keyword>
<dbReference type="PANTHER" id="PTHR42760:SF133">
    <property type="entry name" value="3-OXOACYL-[ACYL-CARRIER-PROTEIN] REDUCTASE"/>
    <property type="match status" value="1"/>
</dbReference>
<evidence type="ECO:0000313" key="3">
    <source>
        <dbReference type="EMBL" id="MET2832930.1"/>
    </source>
</evidence>
<accession>A0ABV2DS83</accession>
<dbReference type="Proteomes" id="UP001548832">
    <property type="component" value="Unassembled WGS sequence"/>
</dbReference>
<evidence type="ECO:0000256" key="2">
    <source>
        <dbReference type="ARBA" id="ARBA00023002"/>
    </source>
</evidence>
<proteinExistence type="inferred from homology"/>
<name>A0ABV2DS83_9HYPH</name>
<dbReference type="PROSITE" id="PS00061">
    <property type="entry name" value="ADH_SHORT"/>
    <property type="match status" value="1"/>
</dbReference>
<dbReference type="RefSeq" id="WP_354465135.1">
    <property type="nucleotide sequence ID" value="NZ_JBEWSZ010000015.1"/>
</dbReference>
<dbReference type="PRINTS" id="PR00081">
    <property type="entry name" value="GDHRDH"/>
</dbReference>
<dbReference type="PRINTS" id="PR00080">
    <property type="entry name" value="SDRFAMILY"/>
</dbReference>
<evidence type="ECO:0000313" key="4">
    <source>
        <dbReference type="Proteomes" id="UP001548832"/>
    </source>
</evidence>
<dbReference type="Gene3D" id="3.40.50.720">
    <property type="entry name" value="NAD(P)-binding Rossmann-like Domain"/>
    <property type="match status" value="1"/>
</dbReference>
<dbReference type="InterPro" id="IPR020904">
    <property type="entry name" value="Sc_DH/Rdtase_CS"/>
</dbReference>
<gene>
    <name evidence="3" type="ORF">ABVQ20_39120</name>
</gene>
<evidence type="ECO:0000256" key="1">
    <source>
        <dbReference type="ARBA" id="ARBA00006484"/>
    </source>
</evidence>
<organism evidence="3 4">
    <name type="scientific">Mesorhizobium shangrilense</name>
    <dbReference type="NCBI Taxonomy" id="460060"/>
    <lineage>
        <taxon>Bacteria</taxon>
        <taxon>Pseudomonadati</taxon>
        <taxon>Pseudomonadota</taxon>
        <taxon>Alphaproteobacteria</taxon>
        <taxon>Hyphomicrobiales</taxon>
        <taxon>Phyllobacteriaceae</taxon>
        <taxon>Mesorhizobium</taxon>
    </lineage>
</organism>
<dbReference type="PANTHER" id="PTHR42760">
    <property type="entry name" value="SHORT-CHAIN DEHYDROGENASES/REDUCTASES FAMILY MEMBER"/>
    <property type="match status" value="1"/>
</dbReference>
<sequence length="260" mass="27410">MQGLTGKVAFVTGGAAGVGYAVVDRLLSEGARVAIVDKDEAALLRAAAAFKNCLTFAVDVMDEAQVQAAVAGTIAKLGSVDILVNNVGRTRYETFNDLDVERWRAELDLNLTASYIVARTILPGMVERGSGAIVNVASVNALFNVGNPAYSAAKAGLLQFTRQLAVDYGPHGIRSNAVLPATIRTAGTWDWRIKEQPEVLDTLRKWYPLGRIAEPEEIASAIIFLASSEASFVNGASLVVDGGLTAGNAQMSREISGGKA</sequence>
<comment type="caution">
    <text evidence="3">The sequence shown here is derived from an EMBL/GenBank/DDBJ whole genome shotgun (WGS) entry which is preliminary data.</text>
</comment>